<dbReference type="Gene3D" id="1.10.1740.10">
    <property type="match status" value="1"/>
</dbReference>
<dbReference type="Proteomes" id="UP001562159">
    <property type="component" value="Unassembled WGS sequence"/>
</dbReference>
<evidence type="ECO:0000256" key="1">
    <source>
        <dbReference type="ARBA" id="ARBA00010641"/>
    </source>
</evidence>
<name>A0ABV4ALB1_9GAMM</name>
<sequence length="184" mass="21071">MNQRNPIDEIATLPGHATRVAALFREHNRALLAFLQCRLGSLADAQELAQEAYVRMLTLEHPEQIDSLRAFLFRIAANLAVDRLRMRKLREAPPMDEVMEPAPELHLAPVPERHVSAAEQWRELQAALRELPAKTSRAFVLHAIEGRDFETIAQSMKLSARMVRYHVTRALAHCRARVEEREMP</sequence>
<evidence type="ECO:0000256" key="2">
    <source>
        <dbReference type="ARBA" id="ARBA00023015"/>
    </source>
</evidence>
<keyword evidence="3" id="KW-0731">Sigma factor</keyword>
<feature type="domain" description="RNA polymerase sigma-70 region 2" evidence="5">
    <location>
        <begin position="23"/>
        <end position="88"/>
    </location>
</feature>
<evidence type="ECO:0000313" key="7">
    <source>
        <dbReference type="EMBL" id="MEY2181008.1"/>
    </source>
</evidence>
<dbReference type="InterPro" id="IPR013249">
    <property type="entry name" value="RNA_pol_sigma70_r4_t2"/>
</dbReference>
<evidence type="ECO:0000256" key="3">
    <source>
        <dbReference type="ARBA" id="ARBA00023082"/>
    </source>
</evidence>
<dbReference type="SUPFAM" id="SSF88946">
    <property type="entry name" value="Sigma2 domain of RNA polymerase sigma factors"/>
    <property type="match status" value="1"/>
</dbReference>
<dbReference type="InterPro" id="IPR007627">
    <property type="entry name" value="RNA_pol_sigma70_r2"/>
</dbReference>
<feature type="domain" description="RNA polymerase sigma factor 70 region 4 type 2" evidence="6">
    <location>
        <begin position="122"/>
        <end position="174"/>
    </location>
</feature>
<dbReference type="EMBL" id="JBGBPY010000001">
    <property type="protein sequence ID" value="MEY2181008.1"/>
    <property type="molecule type" value="Genomic_DNA"/>
</dbReference>
<accession>A0ABV4ALB1</accession>
<reference evidence="7 8" key="1">
    <citation type="submission" date="2024-07" db="EMBL/GenBank/DDBJ databases">
        <title>Molecular mechanisms and environmental adaptations of flagellar loss and biofilm growth of Rhodanobacter under environmental stress.</title>
        <authorList>
            <person name="Chen M."/>
        </authorList>
    </citation>
    <scope>NUCLEOTIDE SEQUENCE [LARGE SCALE GENOMIC DNA]</scope>
    <source>
        <strain evidence="7 8">RS22</strain>
    </source>
</reference>
<comment type="caution">
    <text evidence="7">The sequence shown here is derived from an EMBL/GenBank/DDBJ whole genome shotgun (WGS) entry which is preliminary data.</text>
</comment>
<organism evidence="7 8">
    <name type="scientific">Rhodanobacter humi</name>
    <dbReference type="NCBI Taxonomy" id="1888173"/>
    <lineage>
        <taxon>Bacteria</taxon>
        <taxon>Pseudomonadati</taxon>
        <taxon>Pseudomonadota</taxon>
        <taxon>Gammaproteobacteria</taxon>
        <taxon>Lysobacterales</taxon>
        <taxon>Rhodanobacteraceae</taxon>
        <taxon>Rhodanobacter</taxon>
    </lineage>
</organism>
<dbReference type="Pfam" id="PF04542">
    <property type="entry name" value="Sigma70_r2"/>
    <property type="match status" value="1"/>
</dbReference>
<dbReference type="InterPro" id="IPR013324">
    <property type="entry name" value="RNA_pol_sigma_r3/r4-like"/>
</dbReference>
<evidence type="ECO:0000259" key="5">
    <source>
        <dbReference type="Pfam" id="PF04542"/>
    </source>
</evidence>
<proteinExistence type="inferred from homology"/>
<dbReference type="InterPro" id="IPR036388">
    <property type="entry name" value="WH-like_DNA-bd_sf"/>
</dbReference>
<evidence type="ECO:0000313" key="8">
    <source>
        <dbReference type="Proteomes" id="UP001562159"/>
    </source>
</evidence>
<dbReference type="InterPro" id="IPR039425">
    <property type="entry name" value="RNA_pol_sigma-70-like"/>
</dbReference>
<evidence type="ECO:0000259" key="6">
    <source>
        <dbReference type="Pfam" id="PF08281"/>
    </source>
</evidence>
<keyword evidence="2" id="KW-0805">Transcription regulation</keyword>
<gene>
    <name evidence="7" type="ORF">AB7878_01130</name>
</gene>
<dbReference type="PANTHER" id="PTHR43133">
    <property type="entry name" value="RNA POLYMERASE ECF-TYPE SIGMA FACTO"/>
    <property type="match status" value="1"/>
</dbReference>
<dbReference type="InterPro" id="IPR013325">
    <property type="entry name" value="RNA_pol_sigma_r2"/>
</dbReference>
<dbReference type="Pfam" id="PF08281">
    <property type="entry name" value="Sigma70_r4_2"/>
    <property type="match status" value="1"/>
</dbReference>
<comment type="similarity">
    <text evidence="1">Belongs to the sigma-70 factor family. ECF subfamily.</text>
</comment>
<keyword evidence="8" id="KW-1185">Reference proteome</keyword>
<protein>
    <submittedName>
        <fullName evidence="7">RNA polymerase sigma factor</fullName>
    </submittedName>
</protein>
<dbReference type="InterPro" id="IPR014284">
    <property type="entry name" value="RNA_pol_sigma-70_dom"/>
</dbReference>
<keyword evidence="4" id="KW-0804">Transcription</keyword>
<dbReference type="NCBIfam" id="TIGR02937">
    <property type="entry name" value="sigma70-ECF"/>
    <property type="match status" value="1"/>
</dbReference>
<dbReference type="Gene3D" id="1.10.10.10">
    <property type="entry name" value="Winged helix-like DNA-binding domain superfamily/Winged helix DNA-binding domain"/>
    <property type="match status" value="1"/>
</dbReference>
<dbReference type="PANTHER" id="PTHR43133:SF63">
    <property type="entry name" value="RNA POLYMERASE SIGMA FACTOR FECI-RELATED"/>
    <property type="match status" value="1"/>
</dbReference>
<dbReference type="SUPFAM" id="SSF88659">
    <property type="entry name" value="Sigma3 and sigma4 domains of RNA polymerase sigma factors"/>
    <property type="match status" value="1"/>
</dbReference>
<evidence type="ECO:0000256" key="4">
    <source>
        <dbReference type="ARBA" id="ARBA00023163"/>
    </source>
</evidence>